<dbReference type="AlphaFoldDB" id="A0AAD7R7C8"/>
<dbReference type="Proteomes" id="UP001221898">
    <property type="component" value="Unassembled WGS sequence"/>
</dbReference>
<sequence length="146" mass="17035">MHQDAPPYLPLPLGEYRLAPTVCVHVCTEEEQFHLKSLTVTLDMARKIEVSTREQAADQEWHQLRRPRITSSRFREVQSCGFWSSMIIVAAKNRSSIHLFLCLFILWPLGSLPHTWSGYWQRVVIPRKQHRNSPFFQPPSPTLNDL</sequence>
<dbReference type="EMBL" id="JAINUG010000477">
    <property type="protein sequence ID" value="KAJ8367439.1"/>
    <property type="molecule type" value="Genomic_DNA"/>
</dbReference>
<reference evidence="1" key="1">
    <citation type="journal article" date="2023" name="Science">
        <title>Genome structures resolve the early diversification of teleost fishes.</title>
        <authorList>
            <person name="Parey E."/>
            <person name="Louis A."/>
            <person name="Montfort J."/>
            <person name="Bouchez O."/>
            <person name="Roques C."/>
            <person name="Iampietro C."/>
            <person name="Lluch J."/>
            <person name="Castinel A."/>
            <person name="Donnadieu C."/>
            <person name="Desvignes T."/>
            <person name="Floi Bucao C."/>
            <person name="Jouanno E."/>
            <person name="Wen M."/>
            <person name="Mejri S."/>
            <person name="Dirks R."/>
            <person name="Jansen H."/>
            <person name="Henkel C."/>
            <person name="Chen W.J."/>
            <person name="Zahm M."/>
            <person name="Cabau C."/>
            <person name="Klopp C."/>
            <person name="Thompson A.W."/>
            <person name="Robinson-Rechavi M."/>
            <person name="Braasch I."/>
            <person name="Lecointre G."/>
            <person name="Bobe J."/>
            <person name="Postlethwait J.H."/>
            <person name="Berthelot C."/>
            <person name="Roest Crollius H."/>
            <person name="Guiguen Y."/>
        </authorList>
    </citation>
    <scope>NUCLEOTIDE SEQUENCE</scope>
    <source>
        <strain evidence="1">NC1722</strain>
    </source>
</reference>
<protein>
    <submittedName>
        <fullName evidence="1">Uncharacterized protein</fullName>
    </submittedName>
</protein>
<gene>
    <name evidence="1" type="ORF">AAFF_G00317870</name>
</gene>
<name>A0AAD7R7C8_9TELE</name>
<keyword evidence="2" id="KW-1185">Reference proteome</keyword>
<accession>A0AAD7R7C8</accession>
<evidence type="ECO:0000313" key="1">
    <source>
        <dbReference type="EMBL" id="KAJ8367439.1"/>
    </source>
</evidence>
<organism evidence="1 2">
    <name type="scientific">Aldrovandia affinis</name>
    <dbReference type="NCBI Taxonomy" id="143900"/>
    <lineage>
        <taxon>Eukaryota</taxon>
        <taxon>Metazoa</taxon>
        <taxon>Chordata</taxon>
        <taxon>Craniata</taxon>
        <taxon>Vertebrata</taxon>
        <taxon>Euteleostomi</taxon>
        <taxon>Actinopterygii</taxon>
        <taxon>Neopterygii</taxon>
        <taxon>Teleostei</taxon>
        <taxon>Notacanthiformes</taxon>
        <taxon>Halosauridae</taxon>
        <taxon>Aldrovandia</taxon>
    </lineage>
</organism>
<comment type="caution">
    <text evidence="1">The sequence shown here is derived from an EMBL/GenBank/DDBJ whole genome shotgun (WGS) entry which is preliminary data.</text>
</comment>
<evidence type="ECO:0000313" key="2">
    <source>
        <dbReference type="Proteomes" id="UP001221898"/>
    </source>
</evidence>
<proteinExistence type="predicted"/>